<reference evidence="11" key="1">
    <citation type="submission" date="2025-08" db="UniProtKB">
        <authorList>
            <consortium name="RefSeq"/>
        </authorList>
    </citation>
    <scope>IDENTIFICATION</scope>
</reference>
<evidence type="ECO:0000256" key="8">
    <source>
        <dbReference type="SAM" id="Phobius"/>
    </source>
</evidence>
<evidence type="ECO:0000256" key="2">
    <source>
        <dbReference type="ARBA" id="ARBA00008670"/>
    </source>
</evidence>
<dbReference type="PANTHER" id="PTHR15151:SF20">
    <property type="entry name" value="TUMOR NECROSIS FACTOR LIGAND SUPERFAMILY MEMBER 12"/>
    <property type="match status" value="1"/>
</dbReference>
<evidence type="ECO:0000256" key="1">
    <source>
        <dbReference type="ARBA" id="ARBA00004613"/>
    </source>
</evidence>
<evidence type="ECO:0000256" key="5">
    <source>
        <dbReference type="ARBA" id="ARBA00023157"/>
    </source>
</evidence>
<keyword evidence="5" id="KW-1015">Disulfide bond</keyword>
<protein>
    <submittedName>
        <fullName evidence="11">Tumor necrosis factor ligand superfamily member 12 isoform X1</fullName>
    </submittedName>
</protein>
<name>A0ABM0KNK0_MICOH</name>
<evidence type="ECO:0000256" key="7">
    <source>
        <dbReference type="SAM" id="MobiDB-lite"/>
    </source>
</evidence>
<keyword evidence="4" id="KW-0964">Secreted</keyword>
<keyword evidence="8" id="KW-0812">Transmembrane</keyword>
<dbReference type="SUPFAM" id="SSF49842">
    <property type="entry name" value="TNF-like"/>
    <property type="match status" value="1"/>
</dbReference>
<keyword evidence="10" id="KW-1185">Reference proteome</keyword>
<sequence length="380" mass="41450">MGEPRTLGWVLGSWVQSHIPIPGTQAWVDARPLLLSPALKGLGLGCLCGRLLAHARELDASRFLHCTPGRLDFNHTNSVRLPVLVRPPPSGPLLWPLPLPWTDPPTSSPSPSLGSRDGGAVRQAQPPAPMAARRSQRRRGRRGEPGTALLAPLVLSLGLALACLGLLLVMVSLGSWATLSAQQEPSQEELTAEDHQEPPELNPQTEGSRDAVVPFLDRLVRPRRSAPKSRKVRARRAIAAHYEVHPRPGQDGAQAGMDGTVSGWEEAKINSSSPLRYDRQIGEFTVVRAGLYYLYCQVHFDEGKAVYLKLDLLVNDVLALRCLEEFSATAASSPGPQLRLCQVSGLLPLRLGSSLRIRTLPWAHLKAAPFLTYFGLFQVH</sequence>
<dbReference type="InterPro" id="IPR006052">
    <property type="entry name" value="TNF_dom"/>
</dbReference>
<dbReference type="SMART" id="SM00207">
    <property type="entry name" value="TNF"/>
    <property type="match status" value="1"/>
</dbReference>
<keyword evidence="6" id="KW-0325">Glycoprotein</keyword>
<dbReference type="Gene3D" id="2.60.120.40">
    <property type="match status" value="1"/>
</dbReference>
<keyword evidence="8" id="KW-0472">Membrane</keyword>
<dbReference type="CDD" id="cd00184">
    <property type="entry name" value="TNF"/>
    <property type="match status" value="1"/>
</dbReference>
<evidence type="ECO:0000256" key="6">
    <source>
        <dbReference type="ARBA" id="ARBA00023180"/>
    </source>
</evidence>
<feature type="domain" description="THD" evidence="9">
    <location>
        <begin position="238"/>
        <end position="379"/>
    </location>
</feature>
<evidence type="ECO:0000259" key="9">
    <source>
        <dbReference type="PROSITE" id="PS50049"/>
    </source>
</evidence>
<keyword evidence="3" id="KW-0202">Cytokine</keyword>
<keyword evidence="8" id="KW-1133">Transmembrane helix</keyword>
<comment type="similarity">
    <text evidence="2">Belongs to the tumor necrosis factor family.</text>
</comment>
<evidence type="ECO:0000313" key="11">
    <source>
        <dbReference type="RefSeq" id="XP_005349820.2"/>
    </source>
</evidence>
<comment type="subcellular location">
    <subcellularLocation>
        <location evidence="1">Secreted</location>
    </subcellularLocation>
</comment>
<feature type="transmembrane region" description="Helical" evidence="8">
    <location>
        <begin position="147"/>
        <end position="177"/>
    </location>
</feature>
<dbReference type="InterPro" id="IPR051748">
    <property type="entry name" value="TNF_Ligand_Superfamily"/>
</dbReference>
<feature type="region of interest" description="Disordered" evidence="7">
    <location>
        <begin position="184"/>
        <end position="208"/>
    </location>
</feature>
<gene>
    <name evidence="11" type="primary">Tnfsf12</name>
</gene>
<evidence type="ECO:0000256" key="4">
    <source>
        <dbReference type="ARBA" id="ARBA00022525"/>
    </source>
</evidence>
<dbReference type="RefSeq" id="XP_005349820.2">
    <property type="nucleotide sequence ID" value="XM_005349763.2"/>
</dbReference>
<evidence type="ECO:0000313" key="10">
    <source>
        <dbReference type="Proteomes" id="UP000694915"/>
    </source>
</evidence>
<accession>A0ABM0KNK0</accession>
<dbReference type="Pfam" id="PF00229">
    <property type="entry name" value="TNF"/>
    <property type="match status" value="1"/>
</dbReference>
<evidence type="ECO:0000256" key="3">
    <source>
        <dbReference type="ARBA" id="ARBA00022514"/>
    </source>
</evidence>
<dbReference type="InterPro" id="IPR008983">
    <property type="entry name" value="Tumour_necrosis_fac-like_dom"/>
</dbReference>
<feature type="region of interest" description="Disordered" evidence="7">
    <location>
        <begin position="104"/>
        <end position="144"/>
    </location>
</feature>
<feature type="compositionally biased region" description="Low complexity" evidence="7">
    <location>
        <begin position="122"/>
        <end position="133"/>
    </location>
</feature>
<dbReference type="Proteomes" id="UP000694915">
    <property type="component" value="Chromosome 7"/>
</dbReference>
<dbReference type="PROSITE" id="PS50049">
    <property type="entry name" value="THD_2"/>
    <property type="match status" value="1"/>
</dbReference>
<proteinExistence type="inferred from homology"/>
<dbReference type="GeneID" id="101999587"/>
<organism evidence="10 11">
    <name type="scientific">Microtus ochrogaster</name>
    <name type="common">Prairie vole</name>
    <dbReference type="NCBI Taxonomy" id="79684"/>
    <lineage>
        <taxon>Eukaryota</taxon>
        <taxon>Metazoa</taxon>
        <taxon>Chordata</taxon>
        <taxon>Craniata</taxon>
        <taxon>Vertebrata</taxon>
        <taxon>Euteleostomi</taxon>
        <taxon>Mammalia</taxon>
        <taxon>Eutheria</taxon>
        <taxon>Euarchontoglires</taxon>
        <taxon>Glires</taxon>
        <taxon>Rodentia</taxon>
        <taxon>Myomorpha</taxon>
        <taxon>Muroidea</taxon>
        <taxon>Cricetidae</taxon>
        <taxon>Arvicolinae</taxon>
        <taxon>Microtus</taxon>
    </lineage>
</organism>
<dbReference type="PANTHER" id="PTHR15151">
    <property type="entry name" value="PROTEIN EIGER"/>
    <property type="match status" value="1"/>
</dbReference>